<organism evidence="1 2">
    <name type="scientific">Rhodococcus phage ChewyVIII</name>
    <dbReference type="NCBI Taxonomy" id="1887657"/>
    <lineage>
        <taxon>Viruses</taxon>
        <taxon>Duplodnaviria</taxon>
        <taxon>Heunggongvirae</taxon>
        <taxon>Uroviricota</taxon>
        <taxon>Caudoviricetes</taxon>
        <taxon>Chewyvirus</taxon>
        <taxon>Chewyvirus chewyVIII</taxon>
    </lineage>
</organism>
<evidence type="ECO:0000313" key="1">
    <source>
        <dbReference type="EMBL" id="AON97451.1"/>
    </source>
</evidence>
<reference evidence="2" key="1">
    <citation type="submission" date="2016-07" db="EMBL/GenBank/DDBJ databases">
        <authorList>
            <person name="Florea S."/>
            <person name="Webb J.S."/>
            <person name="Jaromczyk J."/>
            <person name="Schardl C.L."/>
        </authorList>
    </citation>
    <scope>NUCLEOTIDE SEQUENCE [LARGE SCALE GENOMIC DNA]</scope>
</reference>
<dbReference type="RefSeq" id="YP_010754146.1">
    <property type="nucleotide sequence ID" value="NC_073456.1"/>
</dbReference>
<dbReference type="Proteomes" id="UP000221751">
    <property type="component" value="Segment"/>
</dbReference>
<gene>
    <name evidence="1" type="primary">29</name>
    <name evidence="1" type="ORF">SEA_CHEWYVIII_29</name>
</gene>
<proteinExistence type="predicted"/>
<accession>A0A1C9EI43</accession>
<keyword evidence="2" id="KW-1185">Reference proteome</keyword>
<dbReference type="GeneID" id="80018728"/>
<name>A0A1C9EI43_9CAUD</name>
<sequence length="90" mass="10092">MIDEEVRLQVKESIANAVAVGVKDESGDDAYVHATIAITLVELPRKEDDGPETENMFLQIMQTSALPFQVWMTMLEEAATILRMQVQPDE</sequence>
<dbReference type="KEGG" id="vg:80018728"/>
<protein>
    <submittedName>
        <fullName evidence="1">Uncharacterized protein</fullName>
    </submittedName>
</protein>
<evidence type="ECO:0000313" key="2">
    <source>
        <dbReference type="Proteomes" id="UP000221751"/>
    </source>
</evidence>
<dbReference type="EMBL" id="KX557288">
    <property type="protein sequence ID" value="AON97451.1"/>
    <property type="molecule type" value="Genomic_DNA"/>
</dbReference>